<reference evidence="1" key="1">
    <citation type="journal article" date="2020" name="Nature">
        <title>Giant virus diversity and host interactions through global metagenomics.</title>
        <authorList>
            <person name="Schulz F."/>
            <person name="Roux S."/>
            <person name="Paez-Espino D."/>
            <person name="Jungbluth S."/>
            <person name="Walsh D.A."/>
            <person name="Denef V.J."/>
            <person name="McMahon K.D."/>
            <person name="Konstantinidis K.T."/>
            <person name="Eloe-Fadrosh E.A."/>
            <person name="Kyrpides N.C."/>
            <person name="Woyke T."/>
        </authorList>
    </citation>
    <scope>NUCLEOTIDE SEQUENCE</scope>
    <source>
        <strain evidence="1">GVMAG-M-3300017651-5</strain>
    </source>
</reference>
<organism evidence="1">
    <name type="scientific">viral metagenome</name>
    <dbReference type="NCBI Taxonomy" id="1070528"/>
    <lineage>
        <taxon>unclassified sequences</taxon>
        <taxon>metagenomes</taxon>
        <taxon>organismal metagenomes</taxon>
    </lineage>
</organism>
<sequence length="575" mass="66574">MFVSNSTINMLVPDYFRSIPFFDAMMNVSPPRDDVIHVNLTDSELRSIALILSLEEVEYSQEQIDLLDYLGISNIYNYPSDMWSILVREQIKLWISSRSDVGYQYLKPLRVRQSSLRYKANEYLGKYMSSTKIVMGGNRIASTLHGMSKQLHHSIEVFFICSRDEAIEVIKDIRRDCRTESIKYTSTHIVVRNRDSRISFSFRRALYKGICHVAHSIDTDPFCVVTDGVIVYGTERYLHSVKARTSYYHPNRCNLQHHNDLLFSHCMLYELMLPEYSGYLRFKDQCHQFIRERIMKVYEVDNPITSAQSLSGILSTGDRWYYVTPAYCAYMDLDKRHEFMGFFGSCNNVLTILEGRLAHHLNKRPRTLTKDLAYILDCLFMTVDAVNGQWASMSPEDIVESTDTQFISKLLSLYYEVISPRDYDQIAMSPLDQLYCAKFFGYCPRIVDHRALMDLPKSLSNLCMNRFNDITRNEINVLSGRKHTINDSGQCPEVLKYSSNIQESSDLVDVHYIPCLVNSGMYHCNIRESSTGCDLNDITQSITTRMRLSTTVRDLMTKLSIQEAIKRVLPNSLRC</sequence>
<evidence type="ECO:0000313" key="1">
    <source>
        <dbReference type="EMBL" id="QHS93055.1"/>
    </source>
</evidence>
<name>A0A6C0BL06_9ZZZZ</name>
<proteinExistence type="predicted"/>
<dbReference type="EMBL" id="MN739195">
    <property type="protein sequence ID" value="QHS93055.1"/>
    <property type="molecule type" value="Genomic_DNA"/>
</dbReference>
<dbReference type="AlphaFoldDB" id="A0A6C0BL06"/>
<accession>A0A6C0BL06</accession>
<protein>
    <submittedName>
        <fullName evidence="1">Uncharacterized protein</fullName>
    </submittedName>
</protein>